<comment type="caution">
    <text evidence="2">The sequence shown here is derived from an EMBL/GenBank/DDBJ whole genome shotgun (WGS) entry which is preliminary data.</text>
</comment>
<dbReference type="InterPro" id="IPR049625">
    <property type="entry name" value="Glyco_transf_61_cat"/>
</dbReference>
<evidence type="ECO:0000259" key="1">
    <source>
        <dbReference type="Pfam" id="PF04577"/>
    </source>
</evidence>
<name>A0A2T1M0G2_9CHRO</name>
<organism evidence="2 3">
    <name type="scientific">Aphanothece hegewaldii CCALA 016</name>
    <dbReference type="NCBI Taxonomy" id="2107694"/>
    <lineage>
        <taxon>Bacteria</taxon>
        <taxon>Bacillati</taxon>
        <taxon>Cyanobacteriota</taxon>
        <taxon>Cyanophyceae</taxon>
        <taxon>Oscillatoriophycideae</taxon>
        <taxon>Chroococcales</taxon>
        <taxon>Aphanothecaceae</taxon>
        <taxon>Aphanothece</taxon>
    </lineage>
</organism>
<dbReference type="GO" id="GO:0016757">
    <property type="term" value="F:glycosyltransferase activity"/>
    <property type="evidence" value="ECO:0007669"/>
    <property type="project" value="InterPro"/>
</dbReference>
<dbReference type="AlphaFoldDB" id="A0A2T1M0G2"/>
<evidence type="ECO:0000313" key="2">
    <source>
        <dbReference type="EMBL" id="PSF38163.1"/>
    </source>
</evidence>
<gene>
    <name evidence="2" type="ORF">C7H19_06740</name>
</gene>
<dbReference type="Proteomes" id="UP000239001">
    <property type="component" value="Unassembled WGS sequence"/>
</dbReference>
<dbReference type="Pfam" id="PF04577">
    <property type="entry name" value="Glyco_transf_61"/>
    <property type="match status" value="1"/>
</dbReference>
<dbReference type="OrthoDB" id="182122at2"/>
<evidence type="ECO:0000313" key="3">
    <source>
        <dbReference type="Proteomes" id="UP000239001"/>
    </source>
</evidence>
<dbReference type="EMBL" id="PXOH01000005">
    <property type="protein sequence ID" value="PSF38163.1"/>
    <property type="molecule type" value="Genomic_DNA"/>
</dbReference>
<accession>A0A2T1M0G2</accession>
<protein>
    <recommendedName>
        <fullName evidence="1">Glycosyltransferase 61 catalytic domain-containing protein</fullName>
    </recommendedName>
</protein>
<keyword evidence="3" id="KW-1185">Reference proteome</keyword>
<proteinExistence type="predicted"/>
<sequence length="411" mass="47790">MSSELKNKPILFLLSKIRNKILITLYYIYAKNSKSLFVSRKVKKNLFNLPKNLKYQNSPLKSDETILKTSSSLVVGKWGGRNPAFYHYDSSVLDYYSNSIKLYQGTPLEESKTFQNVIYFPEYRCFYLKDGSRIDYSCIPEYRIAPEKIQIPNNLKKVNHKFIYGGHLFRHYGHLITECICRLWYAAKEQNYPIIYSESPRFSVKRDYVDIFMNTIGFDKSRFFAFDEPILLEEVIIPYPSFTMNYHAHSVHRLLPEAVAQAILKEPPKKIAQPLYMSRKNLNKTNSFRSLINEEKLEDILREKNFNIVYPEQLNLTEQIQLVNQHEVIIGVCGSALHTILFDLSNSHLVCLGDLDYIHPNFLLVDAIKSKDSTYIAALELEQNTPEERPKKTRILNLENAVSALKSMGLL</sequence>
<reference evidence="2 3" key="2">
    <citation type="submission" date="2018-03" db="EMBL/GenBank/DDBJ databases">
        <authorList>
            <person name="Keele B.F."/>
        </authorList>
    </citation>
    <scope>NUCLEOTIDE SEQUENCE [LARGE SCALE GENOMIC DNA]</scope>
    <source>
        <strain evidence="2 3">CCALA 016</strain>
    </source>
</reference>
<feature type="domain" description="Glycosyltransferase 61 catalytic" evidence="1">
    <location>
        <begin position="172"/>
        <end position="342"/>
    </location>
</feature>
<reference evidence="2 3" key="1">
    <citation type="submission" date="2018-03" db="EMBL/GenBank/DDBJ databases">
        <title>The ancient ancestry and fast evolution of plastids.</title>
        <authorList>
            <person name="Moore K.R."/>
            <person name="Magnabosco C."/>
            <person name="Momper L."/>
            <person name="Gold D.A."/>
            <person name="Bosak T."/>
            <person name="Fournier G.P."/>
        </authorList>
    </citation>
    <scope>NUCLEOTIDE SEQUENCE [LARGE SCALE GENOMIC DNA]</scope>
    <source>
        <strain evidence="2 3">CCALA 016</strain>
    </source>
</reference>
<dbReference type="RefSeq" id="WP_106456128.1">
    <property type="nucleotide sequence ID" value="NZ_PXOH01000005.1"/>
</dbReference>